<dbReference type="Gene3D" id="2.60.40.10">
    <property type="entry name" value="Immunoglobulins"/>
    <property type="match status" value="2"/>
</dbReference>
<dbReference type="RefSeq" id="WP_308865844.1">
    <property type="nucleotide sequence ID" value="NZ_JAVFWO010000001.1"/>
</dbReference>
<keyword evidence="3" id="KW-0326">Glycosidase</keyword>
<organism evidence="8 9">
    <name type="scientific">Microbacterium psychrotolerans</name>
    <dbReference type="NCBI Taxonomy" id="3068321"/>
    <lineage>
        <taxon>Bacteria</taxon>
        <taxon>Bacillati</taxon>
        <taxon>Actinomycetota</taxon>
        <taxon>Actinomycetes</taxon>
        <taxon>Micrococcales</taxon>
        <taxon>Microbacteriaceae</taxon>
        <taxon>Microbacterium</taxon>
    </lineage>
</organism>
<name>A0ABU0YVU1_9MICO</name>
<evidence type="ECO:0000259" key="7">
    <source>
        <dbReference type="Pfam" id="PF18565"/>
    </source>
</evidence>
<feature type="domain" description="Glycoside hydrolase family 2 catalytic" evidence="5">
    <location>
        <begin position="281"/>
        <end position="478"/>
    </location>
</feature>
<dbReference type="InterPro" id="IPR017853">
    <property type="entry name" value="GH"/>
</dbReference>
<evidence type="ECO:0000256" key="2">
    <source>
        <dbReference type="ARBA" id="ARBA00022801"/>
    </source>
</evidence>
<dbReference type="Gene3D" id="3.20.20.80">
    <property type="entry name" value="Glycosidases"/>
    <property type="match status" value="1"/>
</dbReference>
<evidence type="ECO:0000313" key="8">
    <source>
        <dbReference type="EMBL" id="MDQ7876448.1"/>
    </source>
</evidence>
<dbReference type="Proteomes" id="UP001235133">
    <property type="component" value="Unassembled WGS sequence"/>
</dbReference>
<dbReference type="Pfam" id="PF02837">
    <property type="entry name" value="Glyco_hydro_2_N"/>
    <property type="match status" value="1"/>
</dbReference>
<keyword evidence="2 8" id="KW-0378">Hydrolase</keyword>
<feature type="domain" description="Glycoside hydrolase family 2" evidence="7">
    <location>
        <begin position="711"/>
        <end position="789"/>
    </location>
</feature>
<dbReference type="InterPro" id="IPR036156">
    <property type="entry name" value="Beta-gal/glucu_dom_sf"/>
</dbReference>
<dbReference type="SUPFAM" id="SSF51445">
    <property type="entry name" value="(Trans)glycosidases"/>
    <property type="match status" value="1"/>
</dbReference>
<dbReference type="InterPro" id="IPR006103">
    <property type="entry name" value="Glyco_hydro_2_cat"/>
</dbReference>
<dbReference type="SUPFAM" id="SSF49303">
    <property type="entry name" value="beta-Galactosidase/glucuronidase domain"/>
    <property type="match status" value="1"/>
</dbReference>
<dbReference type="PANTHER" id="PTHR42732">
    <property type="entry name" value="BETA-GALACTOSIDASE"/>
    <property type="match status" value="1"/>
</dbReference>
<dbReference type="Pfam" id="PF00703">
    <property type="entry name" value="Glyco_hydro_2"/>
    <property type="match status" value="1"/>
</dbReference>
<accession>A0ABU0YVU1</accession>
<evidence type="ECO:0000259" key="5">
    <source>
        <dbReference type="Pfam" id="PF02836"/>
    </source>
</evidence>
<dbReference type="GO" id="GO:0016787">
    <property type="term" value="F:hydrolase activity"/>
    <property type="evidence" value="ECO:0007669"/>
    <property type="project" value="UniProtKB-KW"/>
</dbReference>
<dbReference type="InterPro" id="IPR006101">
    <property type="entry name" value="Glyco_hydro_2"/>
</dbReference>
<feature type="domain" description="Glycosyl hydrolases family 2 sugar binding" evidence="6">
    <location>
        <begin position="9"/>
        <end position="152"/>
    </location>
</feature>
<comment type="caution">
    <text evidence="8">The sequence shown here is derived from an EMBL/GenBank/DDBJ whole genome shotgun (WGS) entry which is preliminary data.</text>
</comment>
<dbReference type="InterPro" id="IPR013783">
    <property type="entry name" value="Ig-like_fold"/>
</dbReference>
<comment type="similarity">
    <text evidence="1">Belongs to the glycosyl hydrolase 2 family.</text>
</comment>
<keyword evidence="9" id="KW-1185">Reference proteome</keyword>
<reference evidence="8 9" key="1">
    <citation type="submission" date="2023-08" db="EMBL/GenBank/DDBJ databases">
        <title>Microbacterium psychrotolerans sp. nov., a psychrotolerant bacterium isolated from soil in Heilongjiang Province, China.</title>
        <authorList>
            <person name="An P."/>
            <person name="Zhao D."/>
            <person name="Xiang H."/>
        </authorList>
    </citation>
    <scope>NUCLEOTIDE SEQUENCE [LARGE SCALE GENOMIC DNA]</scope>
    <source>
        <strain evidence="8 9">QXD-8</strain>
    </source>
</reference>
<dbReference type="EMBL" id="JAVFWO010000001">
    <property type="protein sequence ID" value="MDQ7876448.1"/>
    <property type="molecule type" value="Genomic_DNA"/>
</dbReference>
<evidence type="ECO:0000256" key="1">
    <source>
        <dbReference type="ARBA" id="ARBA00007401"/>
    </source>
</evidence>
<gene>
    <name evidence="8" type="ORF">Q9R08_00520</name>
</gene>
<protein>
    <submittedName>
        <fullName evidence="8">Glycoside hydrolase family 2 TIM barrel-domain containing protein</fullName>
    </submittedName>
</protein>
<evidence type="ECO:0000259" key="6">
    <source>
        <dbReference type="Pfam" id="PF02837"/>
    </source>
</evidence>
<dbReference type="InterPro" id="IPR006104">
    <property type="entry name" value="Glyco_hydro_2_N"/>
</dbReference>
<dbReference type="SUPFAM" id="SSF49785">
    <property type="entry name" value="Galactose-binding domain-like"/>
    <property type="match status" value="1"/>
</dbReference>
<evidence type="ECO:0000256" key="3">
    <source>
        <dbReference type="ARBA" id="ARBA00023295"/>
    </source>
</evidence>
<feature type="domain" description="Glycoside hydrolase family 2 immunoglobulin-like beta-sandwich" evidence="4">
    <location>
        <begin position="171"/>
        <end position="273"/>
    </location>
</feature>
<sequence>MQTVRISRWLFALADDPGAAAKGYDDASWRGVAVPHDWSVEQEFSPAHSSGTGYLAGGVGWYRAHVRISELGRRDDQHVRLVFHGVYKNADVWVNGYHLGGRPSGYAEFSFDLTEILSYAPDDDLVISVRVDHRDISDSRWYNGSGITRRVEIEVHEQVRVGEHGTVFTTLSTGADEAAVRVVQTLVNDTASPAAVRVRHELRSLTTGRVHSFGTEVVVPAGGAADAAATTALTDPELWSDTDPLLHRLTTTLEWPGAGTSRRAVSVETVGIRTFRFDPDTGFSINGEPRVLKGVCLHEDAGCFGTAVPASVWLRRLLALRQMGCNAVRMAHNPHSPELYALCDVLGLYVIDEAFDEWENPKNKWWQGHNVYPPRHEGYAHVFPAWHEADLSAMIQAHRNHPSIVAWSIGNEIDYPNDPYAHPLFQEAVGNNDAGKPRAERLYDPDRPDIRRLTTIAKRLAAIVRENDPTRPVTLAAALPELSSRTGFLDDLDLVGYNYKEHLYEEDHRRFPDKPFVGSENSHRYADWLQVERNDYVAGQFLWTGIDYLGETRGWPSHGSPAGLLTLAGFEKETWHLRRSWWSEQPMAHLAVRPWTDDEDKSFWSHPISRGRDAVPGAAVEVLAFANGDELTLTCDGRGIPLVRDAENGYWTAATGVPFGTLVLESRRGGDVVARDILRPAGEAVRIDAALWRAPEGLPGRCADAGIPADEVFQIECVLRDEHGDVARGDAVVTAEVRDGELLGLENGDLSDHTAYTAPRRRTLDGRLILFVRSNGAATVLLSSPGLPDVRMECST</sequence>
<dbReference type="Pfam" id="PF02836">
    <property type="entry name" value="Glyco_hydro_2_C"/>
    <property type="match status" value="1"/>
</dbReference>
<dbReference type="InterPro" id="IPR008979">
    <property type="entry name" value="Galactose-bd-like_sf"/>
</dbReference>
<evidence type="ECO:0000313" key="9">
    <source>
        <dbReference type="Proteomes" id="UP001235133"/>
    </source>
</evidence>
<proteinExistence type="inferred from homology"/>
<dbReference type="InterPro" id="IPR040605">
    <property type="entry name" value="Glyco_hydro2_dom5"/>
</dbReference>
<dbReference type="InterPro" id="IPR006102">
    <property type="entry name" value="Ig-like_GH2"/>
</dbReference>
<dbReference type="PANTHER" id="PTHR42732:SF1">
    <property type="entry name" value="BETA-MANNOSIDASE"/>
    <property type="match status" value="1"/>
</dbReference>
<evidence type="ECO:0000259" key="4">
    <source>
        <dbReference type="Pfam" id="PF00703"/>
    </source>
</evidence>
<dbReference type="Gene3D" id="2.60.120.260">
    <property type="entry name" value="Galactose-binding domain-like"/>
    <property type="match status" value="1"/>
</dbReference>
<dbReference type="Pfam" id="PF18565">
    <property type="entry name" value="Glyco_hydro2_C5"/>
    <property type="match status" value="1"/>
</dbReference>
<dbReference type="PRINTS" id="PR00132">
    <property type="entry name" value="GLHYDRLASE2"/>
</dbReference>
<dbReference type="InterPro" id="IPR051913">
    <property type="entry name" value="GH2_Domain-Containing"/>
</dbReference>